<name>A0AAV7IX44_COTGL</name>
<evidence type="ECO:0000313" key="7">
    <source>
        <dbReference type="Proteomes" id="UP000826195"/>
    </source>
</evidence>
<proteinExistence type="inferred from homology"/>
<evidence type="ECO:0008006" key="8">
    <source>
        <dbReference type="Google" id="ProtNLM"/>
    </source>
</evidence>
<evidence type="ECO:0000313" key="6">
    <source>
        <dbReference type="EMBL" id="KAH0560260.1"/>
    </source>
</evidence>
<accession>A0AAV7IX44</accession>
<dbReference type="Proteomes" id="UP000826195">
    <property type="component" value="Unassembled WGS sequence"/>
</dbReference>
<dbReference type="GO" id="GO:0005997">
    <property type="term" value="P:xylulose metabolic process"/>
    <property type="evidence" value="ECO:0007669"/>
    <property type="project" value="TreeGrafter"/>
</dbReference>
<dbReference type="PROSITE" id="PS00061">
    <property type="entry name" value="ADH_SHORT"/>
    <property type="match status" value="1"/>
</dbReference>
<organism evidence="6 7">
    <name type="scientific">Cotesia glomerata</name>
    <name type="common">Lepidopteran parasitic wasp</name>
    <name type="synonym">Apanteles glomeratus</name>
    <dbReference type="NCBI Taxonomy" id="32391"/>
    <lineage>
        <taxon>Eukaryota</taxon>
        <taxon>Metazoa</taxon>
        <taxon>Ecdysozoa</taxon>
        <taxon>Arthropoda</taxon>
        <taxon>Hexapoda</taxon>
        <taxon>Insecta</taxon>
        <taxon>Pterygota</taxon>
        <taxon>Neoptera</taxon>
        <taxon>Endopterygota</taxon>
        <taxon>Hymenoptera</taxon>
        <taxon>Apocrita</taxon>
        <taxon>Ichneumonoidea</taxon>
        <taxon>Braconidae</taxon>
        <taxon>Microgastrinae</taxon>
        <taxon>Cotesia</taxon>
    </lineage>
</organism>
<dbReference type="InterPro" id="IPR051737">
    <property type="entry name" value="L-xylulose/Carbonyl_redctase"/>
</dbReference>
<dbReference type="EMBL" id="JAHXZJ010000374">
    <property type="protein sequence ID" value="KAH0560260.1"/>
    <property type="molecule type" value="Genomic_DNA"/>
</dbReference>
<dbReference type="PRINTS" id="PR00080">
    <property type="entry name" value="SDRFAMILY"/>
</dbReference>
<dbReference type="InterPro" id="IPR002347">
    <property type="entry name" value="SDR_fam"/>
</dbReference>
<comment type="caution">
    <text evidence="6">The sequence shown here is derived from an EMBL/GenBank/DDBJ whole genome shotgun (WGS) entry which is preliminary data.</text>
</comment>
<dbReference type="PANTHER" id="PTHR44252">
    <property type="entry name" value="D-ERYTHRULOSE REDUCTASE"/>
    <property type="match status" value="1"/>
</dbReference>
<keyword evidence="3" id="KW-0521">NADP</keyword>
<dbReference type="AlphaFoldDB" id="A0AAV7IX44"/>
<comment type="similarity">
    <text evidence="1 5">Belongs to the short-chain dehydrogenases/reductases (SDR) family.</text>
</comment>
<dbReference type="Pfam" id="PF00106">
    <property type="entry name" value="adh_short"/>
    <property type="match status" value="1"/>
</dbReference>
<dbReference type="PANTHER" id="PTHR44252:SF3">
    <property type="entry name" value="D-ERYTHRULOSE REDUCTASE-RELATED"/>
    <property type="match status" value="1"/>
</dbReference>
<evidence type="ECO:0000256" key="5">
    <source>
        <dbReference type="RuleBase" id="RU000363"/>
    </source>
</evidence>
<sequence>MNISFKSKRILITGAGQGIGRELALRLSKFNGTVIALSKTASNLDSLKKEDPTIETVAVDLADWEATRNAVKKVLPIDMLVNNAGVACLAPFLQQTEQHFDLTMTINVKSMFNVSQVVAEDLIKRKASGSIVNVSSQASHAALKDHAVYCASKGAVDMLTKTMALELGPHNIRVNAVNPTVVLTAMGKLGWGDPEKARSMTEKIPLGRFAEVDEVIDPIVYLLSDRSSMINGVALPIDGGFLAT</sequence>
<gene>
    <name evidence="6" type="ORF">KQX54_002965</name>
</gene>
<dbReference type="FunFam" id="3.40.50.720:FF:000214">
    <property type="entry name" value="L-xylulose reductase"/>
    <property type="match status" value="1"/>
</dbReference>
<dbReference type="GO" id="GO:0006006">
    <property type="term" value="P:glucose metabolic process"/>
    <property type="evidence" value="ECO:0007669"/>
    <property type="project" value="TreeGrafter"/>
</dbReference>
<dbReference type="GO" id="GO:0050038">
    <property type="term" value="F:L-xylulose reductase (NADPH) activity"/>
    <property type="evidence" value="ECO:0007669"/>
    <property type="project" value="TreeGrafter"/>
</dbReference>
<dbReference type="Gene3D" id="3.40.50.720">
    <property type="entry name" value="NAD(P)-binding Rossmann-like Domain"/>
    <property type="match status" value="1"/>
</dbReference>
<comment type="subunit">
    <text evidence="2">Homotetramer.</text>
</comment>
<reference evidence="6 7" key="1">
    <citation type="journal article" date="2021" name="J. Hered.">
        <title>A chromosome-level genome assembly of the parasitoid wasp, Cotesia glomerata (Hymenoptera: Braconidae).</title>
        <authorList>
            <person name="Pinto B.J."/>
            <person name="Weis J.J."/>
            <person name="Gamble T."/>
            <person name="Ode P.J."/>
            <person name="Paul R."/>
            <person name="Zaspel J.M."/>
        </authorList>
    </citation>
    <scope>NUCLEOTIDE SEQUENCE [LARGE SCALE GENOMIC DNA]</scope>
    <source>
        <strain evidence="6">CgM1</strain>
    </source>
</reference>
<protein>
    <recommendedName>
        <fullName evidence="8">L-xylulose reductase</fullName>
    </recommendedName>
</protein>
<evidence type="ECO:0000256" key="1">
    <source>
        <dbReference type="ARBA" id="ARBA00006484"/>
    </source>
</evidence>
<dbReference type="InterPro" id="IPR036291">
    <property type="entry name" value="NAD(P)-bd_dom_sf"/>
</dbReference>
<evidence type="ECO:0000256" key="4">
    <source>
        <dbReference type="ARBA" id="ARBA00023002"/>
    </source>
</evidence>
<dbReference type="SUPFAM" id="SSF51735">
    <property type="entry name" value="NAD(P)-binding Rossmann-fold domains"/>
    <property type="match status" value="1"/>
</dbReference>
<keyword evidence="7" id="KW-1185">Reference proteome</keyword>
<evidence type="ECO:0000256" key="3">
    <source>
        <dbReference type="ARBA" id="ARBA00022857"/>
    </source>
</evidence>
<evidence type="ECO:0000256" key="2">
    <source>
        <dbReference type="ARBA" id="ARBA00011881"/>
    </source>
</evidence>
<keyword evidence="4" id="KW-0560">Oxidoreductase</keyword>
<dbReference type="GO" id="GO:0004090">
    <property type="term" value="F:carbonyl reductase (NADPH) activity"/>
    <property type="evidence" value="ECO:0007669"/>
    <property type="project" value="TreeGrafter"/>
</dbReference>
<dbReference type="InterPro" id="IPR020904">
    <property type="entry name" value="Sc_DH/Rdtase_CS"/>
</dbReference>
<dbReference type="PRINTS" id="PR00081">
    <property type="entry name" value="GDHRDH"/>
</dbReference>